<evidence type="ECO:0000313" key="6">
    <source>
        <dbReference type="Proteomes" id="UP000293623"/>
    </source>
</evidence>
<dbReference type="InterPro" id="IPR029057">
    <property type="entry name" value="PRTase-like"/>
</dbReference>
<comment type="caution">
    <text evidence="5">The sequence shown here is derived from an EMBL/GenBank/DDBJ whole genome shotgun (WGS) entry which is preliminary data.</text>
</comment>
<reference evidence="5 6" key="1">
    <citation type="submission" date="2019-01" db="EMBL/GenBank/DDBJ databases">
        <title>Altererythrobacter rhizovicinus sp. nov., isolated from the rhizosphere soil of Haloxylon ammodendron.</title>
        <authorList>
            <person name="Li H.-P."/>
            <person name="Gou J.-Y."/>
            <person name="Yao D."/>
            <person name="Han Q.-Q."/>
            <person name="Shao K.-Z."/>
            <person name="Zhao Q."/>
            <person name="Zhang J.-L."/>
        </authorList>
    </citation>
    <scope>NUCLEOTIDE SEQUENCE [LARGE SCALE GENOMIC DNA]</scope>
    <source>
        <strain evidence="5 6">AY-3R</strain>
    </source>
</reference>
<name>A0A4Q2KNW4_9SPHN</name>
<protein>
    <submittedName>
        <fullName evidence="5">ComF family protein</fullName>
    </submittedName>
</protein>
<dbReference type="SUPFAM" id="SSF53271">
    <property type="entry name" value="PRTase-like"/>
    <property type="match status" value="1"/>
</dbReference>
<feature type="region of interest" description="Disordered" evidence="2">
    <location>
        <begin position="257"/>
        <end position="280"/>
    </location>
</feature>
<gene>
    <name evidence="5" type="ORF">ETX26_05500</name>
</gene>
<keyword evidence="6" id="KW-1185">Reference proteome</keyword>
<proteinExistence type="inferred from homology"/>
<dbReference type="Gene3D" id="3.40.50.2020">
    <property type="match status" value="1"/>
</dbReference>
<dbReference type="InterPro" id="IPR000836">
    <property type="entry name" value="PRTase_dom"/>
</dbReference>
<dbReference type="RefSeq" id="WP_129523641.1">
    <property type="nucleotide sequence ID" value="NZ_SDPV01000001.1"/>
</dbReference>
<feature type="compositionally biased region" description="Basic and acidic residues" evidence="2">
    <location>
        <begin position="262"/>
        <end position="271"/>
    </location>
</feature>
<dbReference type="Pfam" id="PF00156">
    <property type="entry name" value="Pribosyltran"/>
    <property type="match status" value="1"/>
</dbReference>
<feature type="domain" description="Double zinc ribbon" evidence="4">
    <location>
        <begin position="22"/>
        <end position="82"/>
    </location>
</feature>
<evidence type="ECO:0000313" key="5">
    <source>
        <dbReference type="EMBL" id="RXZ66167.1"/>
    </source>
</evidence>
<feature type="domain" description="Phosphoribosyltransferase" evidence="3">
    <location>
        <begin position="195"/>
        <end position="252"/>
    </location>
</feature>
<evidence type="ECO:0000259" key="3">
    <source>
        <dbReference type="Pfam" id="PF00156"/>
    </source>
</evidence>
<dbReference type="CDD" id="cd06223">
    <property type="entry name" value="PRTases_typeI"/>
    <property type="match status" value="1"/>
</dbReference>
<dbReference type="InterPro" id="IPR044005">
    <property type="entry name" value="DZR_2"/>
</dbReference>
<dbReference type="AlphaFoldDB" id="A0A4Q2KNW4"/>
<accession>A0A4Q2KNW4</accession>
<comment type="similarity">
    <text evidence="1">Belongs to the ComF/GntX family.</text>
</comment>
<dbReference type="PANTHER" id="PTHR47505">
    <property type="entry name" value="DNA UTILIZATION PROTEIN YHGH"/>
    <property type="match status" value="1"/>
</dbReference>
<dbReference type="Pfam" id="PF18912">
    <property type="entry name" value="DZR_2"/>
    <property type="match status" value="1"/>
</dbReference>
<evidence type="ECO:0000256" key="1">
    <source>
        <dbReference type="ARBA" id="ARBA00008007"/>
    </source>
</evidence>
<sequence length="280" mass="29734">MQARQHRRVSAVRTLRESVAPLVDLVFPPRCPVCGEAIAQQDGLCAPCWGDLVIPGEPACATCQRPLASDAAGRGAICAPCQAQPPRHDGIAAGALYNDTARKLVLAFKHGRRIALAPMLARLIAARLPAMEGEWLVMPVPLHRWRLWHRGFNQAALIAAEIARSTDAELLVDGLERRKRTPALGGLGRKARMRTLRGAIAVGPRRHARIRGAQVLLVDDVLTSGATSDACVAALKRAGAARVVVACFARVLEDGGGGIGRPETKGPHNETPEAEAPGAT</sequence>
<evidence type="ECO:0000256" key="2">
    <source>
        <dbReference type="SAM" id="MobiDB-lite"/>
    </source>
</evidence>
<evidence type="ECO:0000259" key="4">
    <source>
        <dbReference type="Pfam" id="PF18912"/>
    </source>
</evidence>
<dbReference type="OrthoDB" id="9779910at2"/>
<organism evidence="5 6">
    <name type="scientific">Pelagerythrobacter rhizovicinus</name>
    <dbReference type="NCBI Taxonomy" id="2268576"/>
    <lineage>
        <taxon>Bacteria</taxon>
        <taxon>Pseudomonadati</taxon>
        <taxon>Pseudomonadota</taxon>
        <taxon>Alphaproteobacteria</taxon>
        <taxon>Sphingomonadales</taxon>
        <taxon>Erythrobacteraceae</taxon>
        <taxon>Pelagerythrobacter</taxon>
    </lineage>
</organism>
<dbReference type="Proteomes" id="UP000293623">
    <property type="component" value="Unassembled WGS sequence"/>
</dbReference>
<dbReference type="PANTHER" id="PTHR47505:SF1">
    <property type="entry name" value="DNA UTILIZATION PROTEIN YHGH"/>
    <property type="match status" value="1"/>
</dbReference>
<dbReference type="InterPro" id="IPR051910">
    <property type="entry name" value="ComF/GntX_DNA_util-trans"/>
</dbReference>
<dbReference type="EMBL" id="SDPV01000001">
    <property type="protein sequence ID" value="RXZ66167.1"/>
    <property type="molecule type" value="Genomic_DNA"/>
</dbReference>